<comment type="similarity">
    <text evidence="2">Belongs to the complex I subunit 6 family.</text>
</comment>
<dbReference type="GO" id="GO:0031966">
    <property type="term" value="C:mitochondrial membrane"/>
    <property type="evidence" value="ECO:0007669"/>
    <property type="project" value="UniProtKB-SubCell"/>
</dbReference>
<gene>
    <name evidence="17" type="primary">nad6</name>
</gene>
<accession>A0A346RFV2</accession>
<evidence type="ECO:0000256" key="12">
    <source>
        <dbReference type="ARBA" id="ARBA00023128"/>
    </source>
</evidence>
<evidence type="ECO:0000256" key="13">
    <source>
        <dbReference type="ARBA" id="ARBA00023136"/>
    </source>
</evidence>
<organism evidence="17">
    <name type="scientific">Elateroidea sp. 3 KM-2017</name>
    <dbReference type="NCBI Taxonomy" id="2219426"/>
    <lineage>
        <taxon>Eukaryota</taxon>
        <taxon>Metazoa</taxon>
        <taxon>Ecdysozoa</taxon>
        <taxon>Arthropoda</taxon>
        <taxon>Hexapoda</taxon>
        <taxon>Insecta</taxon>
        <taxon>Pterygota</taxon>
        <taxon>Neoptera</taxon>
        <taxon>Endopterygota</taxon>
        <taxon>Coleoptera</taxon>
        <taxon>Polyphaga</taxon>
        <taxon>Elateriformia</taxon>
        <taxon>Elateroidea</taxon>
    </lineage>
</organism>
<evidence type="ECO:0000256" key="1">
    <source>
        <dbReference type="ARBA" id="ARBA00004225"/>
    </source>
</evidence>
<evidence type="ECO:0000256" key="8">
    <source>
        <dbReference type="ARBA" id="ARBA00022967"/>
    </source>
</evidence>
<keyword evidence="9" id="KW-0249">Electron transport</keyword>
<keyword evidence="8" id="KW-1278">Translocase</keyword>
<evidence type="ECO:0000256" key="14">
    <source>
        <dbReference type="ARBA" id="ARBA00031019"/>
    </source>
</evidence>
<keyword evidence="5" id="KW-0813">Transport</keyword>
<feature type="transmembrane region" description="Helical" evidence="16">
    <location>
        <begin position="49"/>
        <end position="69"/>
    </location>
</feature>
<evidence type="ECO:0000256" key="5">
    <source>
        <dbReference type="ARBA" id="ARBA00022448"/>
    </source>
</evidence>
<keyword evidence="13 16" id="KW-0472">Membrane</keyword>
<evidence type="ECO:0000313" key="17">
    <source>
        <dbReference type="EMBL" id="AXS64949.1"/>
    </source>
</evidence>
<dbReference type="GO" id="GO:0008137">
    <property type="term" value="F:NADH dehydrogenase (ubiquinone) activity"/>
    <property type="evidence" value="ECO:0007669"/>
    <property type="project" value="UniProtKB-EC"/>
</dbReference>
<evidence type="ECO:0000256" key="3">
    <source>
        <dbReference type="ARBA" id="ARBA00012944"/>
    </source>
</evidence>
<dbReference type="PANTHER" id="PTHR11435">
    <property type="entry name" value="NADH UBIQUINONE OXIDOREDUCTASE SUBUNIT ND6"/>
    <property type="match status" value="1"/>
</dbReference>
<dbReference type="AlphaFoldDB" id="A0A346RFV2"/>
<feature type="transmembrane region" description="Helical" evidence="16">
    <location>
        <begin position="81"/>
        <end position="99"/>
    </location>
</feature>
<comment type="catalytic activity">
    <reaction evidence="15">
        <text>a ubiquinone + NADH + 5 H(+)(in) = a ubiquinol + NAD(+) + 4 H(+)(out)</text>
        <dbReference type="Rhea" id="RHEA:29091"/>
        <dbReference type="Rhea" id="RHEA-COMP:9565"/>
        <dbReference type="Rhea" id="RHEA-COMP:9566"/>
        <dbReference type="ChEBI" id="CHEBI:15378"/>
        <dbReference type="ChEBI" id="CHEBI:16389"/>
        <dbReference type="ChEBI" id="CHEBI:17976"/>
        <dbReference type="ChEBI" id="CHEBI:57540"/>
        <dbReference type="ChEBI" id="CHEBI:57945"/>
        <dbReference type="EC" id="7.1.1.2"/>
    </reaction>
</comment>
<evidence type="ECO:0000256" key="6">
    <source>
        <dbReference type="ARBA" id="ARBA00022660"/>
    </source>
</evidence>
<dbReference type="InterPro" id="IPR050269">
    <property type="entry name" value="ComplexI_Subunit6"/>
</dbReference>
<geneLocation type="mitochondrion" evidence="17"/>
<dbReference type="EMBL" id="MG193340">
    <property type="protein sequence ID" value="AXS64949.1"/>
    <property type="molecule type" value="Genomic_DNA"/>
</dbReference>
<evidence type="ECO:0000256" key="2">
    <source>
        <dbReference type="ARBA" id="ARBA00005698"/>
    </source>
</evidence>
<keyword evidence="10 16" id="KW-1133">Transmembrane helix</keyword>
<proteinExistence type="inferred from homology"/>
<evidence type="ECO:0000256" key="4">
    <source>
        <dbReference type="ARBA" id="ARBA00021095"/>
    </source>
</evidence>
<dbReference type="EC" id="7.1.1.2" evidence="3"/>
<keyword evidence="11" id="KW-0520">NAD</keyword>
<evidence type="ECO:0000256" key="10">
    <source>
        <dbReference type="ARBA" id="ARBA00022989"/>
    </source>
</evidence>
<name>A0A346RFV2_9COLE</name>
<keyword evidence="6" id="KW-0679">Respiratory chain</keyword>
<evidence type="ECO:0000256" key="9">
    <source>
        <dbReference type="ARBA" id="ARBA00022982"/>
    </source>
</evidence>
<feature type="transmembrane region" description="Helical" evidence="16">
    <location>
        <begin position="21"/>
        <end position="43"/>
    </location>
</feature>
<evidence type="ECO:0000256" key="15">
    <source>
        <dbReference type="ARBA" id="ARBA00049551"/>
    </source>
</evidence>
<reference evidence="17" key="1">
    <citation type="journal article" date="2018" name="J. ISSAAS">
        <title>The contribution of mitochondrial metagenomics to large-scale data mining and phylogenetic analysis of Coleoptera.</title>
        <authorList>
            <person name="Miller K."/>
            <person name="Linard B."/>
            <person name="Motyka M."/>
            <person name="Bocek M."/>
            <person name="Vogler A.P."/>
        </authorList>
    </citation>
    <scope>NUCLEOTIDE SEQUENCE</scope>
</reference>
<dbReference type="PANTHER" id="PTHR11435:SF1">
    <property type="entry name" value="NADH-UBIQUINONE OXIDOREDUCTASE CHAIN 6"/>
    <property type="match status" value="1"/>
</dbReference>
<protein>
    <recommendedName>
        <fullName evidence="4">NADH-ubiquinone oxidoreductase chain 6</fullName>
        <ecNumber evidence="3">7.1.1.2</ecNumber>
    </recommendedName>
    <alternativeName>
        <fullName evidence="14">NADH dehydrogenase subunit 6</fullName>
    </alternativeName>
</protein>
<comment type="subcellular location">
    <subcellularLocation>
        <location evidence="1">Mitochondrion membrane</location>
        <topology evidence="1">Multi-pass membrane protein</topology>
    </subcellularLocation>
</comment>
<keyword evidence="12 17" id="KW-0496">Mitochondrion</keyword>
<sequence>MLIFLIAMNTTVIFTLTNHPLATGLTLLMQSMLIATATGMLAFNFWFSYVLFLVMVGGMLILFIYMTSVASNEKFKFSQKMLFFTLLTTIPVLLMWALSNQILESLNNEIMSSIMEHMKINNLLNKFLSFPSNWMYLLIINYLLMTLIVVVKITKIAHGPLRKI</sequence>
<evidence type="ECO:0000256" key="11">
    <source>
        <dbReference type="ARBA" id="ARBA00023027"/>
    </source>
</evidence>
<evidence type="ECO:0000256" key="16">
    <source>
        <dbReference type="SAM" id="Phobius"/>
    </source>
</evidence>
<feature type="transmembrane region" description="Helical" evidence="16">
    <location>
        <begin position="134"/>
        <end position="154"/>
    </location>
</feature>
<evidence type="ECO:0000256" key="7">
    <source>
        <dbReference type="ARBA" id="ARBA00022692"/>
    </source>
</evidence>
<keyword evidence="7 16" id="KW-0812">Transmembrane</keyword>